<organism evidence="2 3">
    <name type="scientific">Chlamydomonas schloesseri</name>
    <dbReference type="NCBI Taxonomy" id="2026947"/>
    <lineage>
        <taxon>Eukaryota</taxon>
        <taxon>Viridiplantae</taxon>
        <taxon>Chlorophyta</taxon>
        <taxon>core chlorophytes</taxon>
        <taxon>Chlorophyceae</taxon>
        <taxon>CS clade</taxon>
        <taxon>Chlamydomonadales</taxon>
        <taxon>Chlamydomonadaceae</taxon>
        <taxon>Chlamydomonas</taxon>
    </lineage>
</organism>
<sequence length="227" mass="23638">MGQLSNVLSCMGNSEGVGSRYEGHRNLDLCHVEPAARCLVDEAGGAAGGGLGDPASYERLKEDIQAAVELNNEHRPTGLHLHLHLHSPNQRAGVRASQGGHGHDGNKVAALRGRGIRFKSLALQPSQVTCAHGMGATHEYPIIQNGELTAEAAAVKAAPQIRSLDQAPDTPFTVRYSTERDANESDDGSGSAASGLRQASAGDRQAAGTQQAVVAVDVADVKLDVKA</sequence>
<comment type="caution">
    <text evidence="2">The sequence shown here is derived from an EMBL/GenBank/DDBJ whole genome shotgun (WGS) entry which is preliminary data.</text>
</comment>
<accession>A0A835WLI2</accession>
<evidence type="ECO:0000256" key="1">
    <source>
        <dbReference type="SAM" id="MobiDB-lite"/>
    </source>
</evidence>
<feature type="region of interest" description="Disordered" evidence="1">
    <location>
        <begin position="179"/>
        <end position="209"/>
    </location>
</feature>
<gene>
    <name evidence="2" type="ORF">HYH02_005608</name>
</gene>
<evidence type="ECO:0000313" key="3">
    <source>
        <dbReference type="Proteomes" id="UP000613740"/>
    </source>
</evidence>
<name>A0A835WLI2_9CHLO</name>
<dbReference type="AlphaFoldDB" id="A0A835WLI2"/>
<reference evidence="2" key="1">
    <citation type="journal article" date="2020" name="bioRxiv">
        <title>Comparative genomics of Chlamydomonas.</title>
        <authorList>
            <person name="Craig R.J."/>
            <person name="Hasan A.R."/>
            <person name="Ness R.W."/>
            <person name="Keightley P.D."/>
        </authorList>
    </citation>
    <scope>NUCLEOTIDE SEQUENCE</scope>
    <source>
        <strain evidence="2">CCAP 11/173</strain>
    </source>
</reference>
<evidence type="ECO:0000313" key="2">
    <source>
        <dbReference type="EMBL" id="KAG2449463.1"/>
    </source>
</evidence>
<protein>
    <submittedName>
        <fullName evidence="2">Uncharacterized protein</fullName>
    </submittedName>
</protein>
<dbReference type="EMBL" id="JAEHOD010000014">
    <property type="protein sequence ID" value="KAG2449463.1"/>
    <property type="molecule type" value="Genomic_DNA"/>
</dbReference>
<keyword evidence="3" id="KW-1185">Reference proteome</keyword>
<proteinExistence type="predicted"/>
<dbReference type="Proteomes" id="UP000613740">
    <property type="component" value="Unassembled WGS sequence"/>
</dbReference>